<dbReference type="Proteomes" id="UP000178632">
    <property type="component" value="Unassembled WGS sequence"/>
</dbReference>
<protein>
    <recommendedName>
        <fullName evidence="9">Membrane fusion protein biotin-lipoyl like domain-containing protein</fullName>
    </recommendedName>
</protein>
<dbReference type="InterPro" id="IPR006143">
    <property type="entry name" value="RND_pump_MFP"/>
</dbReference>
<keyword evidence="3" id="KW-0175">Coiled coil</keyword>
<accession>A0A1G2IK65</accession>
<dbReference type="Gene3D" id="2.40.30.170">
    <property type="match status" value="1"/>
</dbReference>
<dbReference type="Pfam" id="PF25967">
    <property type="entry name" value="RND-MFP_C"/>
    <property type="match status" value="1"/>
</dbReference>
<evidence type="ECO:0000256" key="1">
    <source>
        <dbReference type="ARBA" id="ARBA00004196"/>
    </source>
</evidence>
<dbReference type="Gene3D" id="2.40.420.20">
    <property type="match status" value="1"/>
</dbReference>
<dbReference type="GO" id="GO:0022857">
    <property type="term" value="F:transmembrane transporter activity"/>
    <property type="evidence" value="ECO:0007669"/>
    <property type="project" value="InterPro"/>
</dbReference>
<keyword evidence="4" id="KW-1133">Transmembrane helix</keyword>
<sequence length="516" mass="55827">MKLSKILTKKFWSIRKIILGVAILLVMFGIFYVIFGRKNTVGSIQTDFVSKQNLEETVLATAQVVSNTDLDLGFQAGGIVRWVPVKEGDKVYQGQVLAVLDQSSAHASLTTAKGSLAQAEANYAKLLAGAAMEDIKIYEDAVASAQHDLDSSNNLAVNILSDAYVKIYNVYTTSTSMQNNYFSASDQEGIKARESRANINSNLQDVKIYLDTAQKNSTNENVDSAISQMLLSLNNVYSSLSIIREQSDSGIYYSKVSLTDKTSLDTQKGYINTALTDVTTKKQNIISYKISLQKAQHQLDLKKAPPMQADIDLAKAQILSAQGQVDSASVALNNLIIAAPSAGTITEVVTKIGEQATAMAKAIVLQDVGNLYAEANVSEANIASLKTGQDIDYTFDALGPDKHFSGKVTTINPASTVISGVVDYKIKGNIENVPNIKPGMTANMTILIEKKDNVLAVPSTAIINKNSKKYVRVVDDSKKITYHEVQVDTGMEADGGLIEIISGLNEGQRIVTYIKP</sequence>
<evidence type="ECO:0000256" key="4">
    <source>
        <dbReference type="SAM" id="Phobius"/>
    </source>
</evidence>
<name>A0A1G2IK65_9BACT</name>
<dbReference type="GO" id="GO:0030313">
    <property type="term" value="C:cell envelope"/>
    <property type="evidence" value="ECO:0007669"/>
    <property type="project" value="UniProtKB-SubCell"/>
</dbReference>
<feature type="domain" description="CusB-like beta-barrel" evidence="5">
    <location>
        <begin position="373"/>
        <end position="446"/>
    </location>
</feature>
<comment type="similarity">
    <text evidence="2">Belongs to the membrane fusion protein (MFP) (TC 8.A.1) family.</text>
</comment>
<dbReference type="InterPro" id="IPR058627">
    <property type="entry name" value="MdtA-like_C"/>
</dbReference>
<dbReference type="Pfam" id="PF25954">
    <property type="entry name" value="Beta-barrel_RND_2"/>
    <property type="match status" value="1"/>
</dbReference>
<proteinExistence type="inferred from homology"/>
<evidence type="ECO:0008006" key="9">
    <source>
        <dbReference type="Google" id="ProtNLM"/>
    </source>
</evidence>
<gene>
    <name evidence="7" type="ORF">A3G45_01570</name>
</gene>
<evidence type="ECO:0000313" key="7">
    <source>
        <dbReference type="EMBL" id="OGZ75234.1"/>
    </source>
</evidence>
<dbReference type="EMBL" id="MHPE01000054">
    <property type="protein sequence ID" value="OGZ75234.1"/>
    <property type="molecule type" value="Genomic_DNA"/>
</dbReference>
<comment type="caution">
    <text evidence="7">The sequence shown here is derived from an EMBL/GenBank/DDBJ whole genome shotgun (WGS) entry which is preliminary data.</text>
</comment>
<keyword evidence="4" id="KW-0472">Membrane</keyword>
<keyword evidence="4" id="KW-0812">Transmembrane</keyword>
<evidence type="ECO:0000259" key="6">
    <source>
        <dbReference type="Pfam" id="PF25967"/>
    </source>
</evidence>
<evidence type="ECO:0000259" key="5">
    <source>
        <dbReference type="Pfam" id="PF25954"/>
    </source>
</evidence>
<dbReference type="GO" id="GO:0016020">
    <property type="term" value="C:membrane"/>
    <property type="evidence" value="ECO:0007669"/>
    <property type="project" value="InterPro"/>
</dbReference>
<dbReference type="Gene3D" id="1.10.287.470">
    <property type="entry name" value="Helix hairpin bin"/>
    <property type="match status" value="1"/>
</dbReference>
<reference evidence="7 8" key="1">
    <citation type="journal article" date="2016" name="Nat. Commun.">
        <title>Thousands of microbial genomes shed light on interconnected biogeochemical processes in an aquifer system.</title>
        <authorList>
            <person name="Anantharaman K."/>
            <person name="Brown C.T."/>
            <person name="Hug L.A."/>
            <person name="Sharon I."/>
            <person name="Castelle C.J."/>
            <person name="Probst A.J."/>
            <person name="Thomas B.C."/>
            <person name="Singh A."/>
            <person name="Wilkins M.J."/>
            <person name="Karaoz U."/>
            <person name="Brodie E.L."/>
            <person name="Williams K.H."/>
            <person name="Hubbard S.S."/>
            <person name="Banfield J.F."/>
        </authorList>
    </citation>
    <scope>NUCLEOTIDE SEQUENCE [LARGE SCALE GENOMIC DNA]</scope>
</reference>
<dbReference type="PANTHER" id="PTHR32347">
    <property type="entry name" value="EFFLUX SYSTEM COMPONENT YKNX-RELATED"/>
    <property type="match status" value="1"/>
</dbReference>
<dbReference type="AlphaFoldDB" id="A0A1G2IK65"/>
<evidence type="ECO:0000313" key="8">
    <source>
        <dbReference type="Proteomes" id="UP000178632"/>
    </source>
</evidence>
<feature type="transmembrane region" description="Helical" evidence="4">
    <location>
        <begin position="12"/>
        <end position="35"/>
    </location>
</feature>
<feature type="domain" description="Multidrug resistance protein MdtA-like C-terminal permuted SH3" evidence="6">
    <location>
        <begin position="453"/>
        <end position="512"/>
    </location>
</feature>
<organism evidence="7 8">
    <name type="scientific">Candidatus Staskawiczbacteria bacterium RIFCSPLOWO2_12_FULL_37_15</name>
    <dbReference type="NCBI Taxonomy" id="1802218"/>
    <lineage>
        <taxon>Bacteria</taxon>
        <taxon>Candidatus Staskawicziibacteriota</taxon>
    </lineage>
</organism>
<evidence type="ECO:0000256" key="2">
    <source>
        <dbReference type="ARBA" id="ARBA00009477"/>
    </source>
</evidence>
<dbReference type="NCBIfam" id="TIGR01730">
    <property type="entry name" value="RND_mfp"/>
    <property type="match status" value="1"/>
</dbReference>
<comment type="subcellular location">
    <subcellularLocation>
        <location evidence="1">Cell envelope</location>
    </subcellularLocation>
</comment>
<evidence type="ECO:0000256" key="3">
    <source>
        <dbReference type="ARBA" id="ARBA00023054"/>
    </source>
</evidence>
<dbReference type="InterPro" id="IPR058792">
    <property type="entry name" value="Beta-barrel_RND_2"/>
</dbReference>
<dbReference type="PANTHER" id="PTHR32347:SF23">
    <property type="entry name" value="BLL5650 PROTEIN"/>
    <property type="match status" value="1"/>
</dbReference>
<dbReference type="InterPro" id="IPR050465">
    <property type="entry name" value="UPF0194_transport"/>
</dbReference>
<dbReference type="Gene3D" id="2.40.50.100">
    <property type="match status" value="1"/>
</dbReference>
<dbReference type="SUPFAM" id="SSF111369">
    <property type="entry name" value="HlyD-like secretion proteins"/>
    <property type="match status" value="2"/>
</dbReference>